<dbReference type="Proteomes" id="UP001153954">
    <property type="component" value="Unassembled WGS sequence"/>
</dbReference>
<accession>A0AAU9TX79</accession>
<dbReference type="InterPro" id="IPR011626">
    <property type="entry name" value="Alpha-macroglobulin_TED"/>
</dbReference>
<evidence type="ECO:0000313" key="3">
    <source>
        <dbReference type="Proteomes" id="UP001153954"/>
    </source>
</evidence>
<dbReference type="EMBL" id="CAKOGL010000008">
    <property type="protein sequence ID" value="CAH2089135.1"/>
    <property type="molecule type" value="Genomic_DNA"/>
</dbReference>
<keyword evidence="3" id="KW-1185">Reference proteome</keyword>
<dbReference type="Pfam" id="PF07678">
    <property type="entry name" value="TED_complement"/>
    <property type="match status" value="1"/>
</dbReference>
<dbReference type="SUPFAM" id="SSF48239">
    <property type="entry name" value="Terpenoid cyclases/Protein prenyltransferases"/>
    <property type="match status" value="1"/>
</dbReference>
<feature type="domain" description="Alpha-macroglobulin-like TED" evidence="1">
    <location>
        <begin position="14"/>
        <end position="223"/>
    </location>
</feature>
<evidence type="ECO:0000313" key="2">
    <source>
        <dbReference type="EMBL" id="CAH2089135.1"/>
    </source>
</evidence>
<protein>
    <recommendedName>
        <fullName evidence="1">Alpha-macroglobulin-like TED domain-containing protein</fullName>
    </recommendedName>
</protein>
<sequence length="362" mass="39258">MMQEVSGAAVVAPAVARAERWLASRQLENGCFRPDGHVFHRELQGGLNEDGEISNVALTAYIIASLLESTSPLPPNLIRNSLSCLRALPPLKSTPNTPRIYAQAVITYTFMKLRRYEESTRAEQGPKSEPMLKGEEELQVLVEFLQMAKRSGEYVWWETDSLATSVEATGYALLALAECPPSLREHCARDVAGAARWLATQRNSAGGFISTQDTLVALEGLARWRSILPPPSAVTVTVQSSPAVETLQLTADSTVPKIVKLPASPQTNIIIKGAGCALVQATRAYNTLEDGGAQRALRVRVRTDGAFDCVAAACFCAAVLEVCAVWWDALPPMSLIEVSLPSGFAADAERLYSQLDNYSCKY</sequence>
<dbReference type="InterPro" id="IPR050473">
    <property type="entry name" value="A2M/Complement_sys"/>
</dbReference>
<dbReference type="InterPro" id="IPR008930">
    <property type="entry name" value="Terpenoid_cyclase/PrenylTrfase"/>
</dbReference>
<evidence type="ECO:0000259" key="1">
    <source>
        <dbReference type="Pfam" id="PF07678"/>
    </source>
</evidence>
<organism evidence="2 3">
    <name type="scientific">Euphydryas editha</name>
    <name type="common">Edith's checkerspot</name>
    <dbReference type="NCBI Taxonomy" id="104508"/>
    <lineage>
        <taxon>Eukaryota</taxon>
        <taxon>Metazoa</taxon>
        <taxon>Ecdysozoa</taxon>
        <taxon>Arthropoda</taxon>
        <taxon>Hexapoda</taxon>
        <taxon>Insecta</taxon>
        <taxon>Pterygota</taxon>
        <taxon>Neoptera</taxon>
        <taxon>Endopterygota</taxon>
        <taxon>Lepidoptera</taxon>
        <taxon>Glossata</taxon>
        <taxon>Ditrysia</taxon>
        <taxon>Papilionoidea</taxon>
        <taxon>Nymphalidae</taxon>
        <taxon>Nymphalinae</taxon>
        <taxon>Euphydryas</taxon>
    </lineage>
</organism>
<dbReference type="AlphaFoldDB" id="A0AAU9TX79"/>
<comment type="caution">
    <text evidence="2">The sequence shown here is derived from an EMBL/GenBank/DDBJ whole genome shotgun (WGS) entry which is preliminary data.</text>
</comment>
<reference evidence="2" key="1">
    <citation type="submission" date="2022-03" db="EMBL/GenBank/DDBJ databases">
        <authorList>
            <person name="Tunstrom K."/>
        </authorList>
    </citation>
    <scope>NUCLEOTIDE SEQUENCE</scope>
</reference>
<dbReference type="Gene3D" id="1.50.10.20">
    <property type="match status" value="1"/>
</dbReference>
<dbReference type="GO" id="GO:0005615">
    <property type="term" value="C:extracellular space"/>
    <property type="evidence" value="ECO:0007669"/>
    <property type="project" value="InterPro"/>
</dbReference>
<proteinExistence type="predicted"/>
<name>A0AAU9TX79_EUPED</name>
<gene>
    <name evidence="2" type="ORF">EEDITHA_LOCUS5222</name>
</gene>
<dbReference type="PANTHER" id="PTHR11412:SF171">
    <property type="entry name" value="PREGNANCY ZONE PROTEIN-LIKE PROTEIN"/>
    <property type="match status" value="1"/>
</dbReference>
<dbReference type="PANTHER" id="PTHR11412">
    <property type="entry name" value="MACROGLOBULIN / COMPLEMENT"/>
    <property type="match status" value="1"/>
</dbReference>